<comment type="cofactor">
    <cofactor evidence="10">
        <name>Mg(2+)</name>
        <dbReference type="ChEBI" id="CHEBI:18420"/>
    </cofactor>
    <text evidence="10">Binds 2 magnesium ions per subunit. The magnesium ions interact primarily with the substrate.</text>
</comment>
<dbReference type="AlphaFoldDB" id="A0AAW2H646"/>
<dbReference type="GO" id="GO:0005524">
    <property type="term" value="F:ATP binding"/>
    <property type="evidence" value="ECO:0007669"/>
    <property type="project" value="UniProtKB-KW"/>
</dbReference>
<dbReference type="EMBL" id="JARGDH010000093">
    <property type="protein sequence ID" value="KAL0263846.1"/>
    <property type="molecule type" value="Genomic_DNA"/>
</dbReference>
<evidence type="ECO:0000259" key="12">
    <source>
        <dbReference type="Pfam" id="PF02772"/>
    </source>
</evidence>
<dbReference type="PROSITE" id="PS00376">
    <property type="entry name" value="ADOMET_SYNTHASE_1"/>
    <property type="match status" value="1"/>
</dbReference>
<accession>A0AAW2H646</accession>
<dbReference type="Gene3D" id="3.30.300.10">
    <property type="match status" value="3"/>
</dbReference>
<proteinExistence type="inferred from homology"/>
<dbReference type="Pfam" id="PF02773">
    <property type="entry name" value="S-AdoMet_synt_C"/>
    <property type="match status" value="1"/>
</dbReference>
<dbReference type="GO" id="GO:0046872">
    <property type="term" value="F:metal ion binding"/>
    <property type="evidence" value="ECO:0007669"/>
    <property type="project" value="UniProtKB-KW"/>
</dbReference>
<dbReference type="SUPFAM" id="SSF55973">
    <property type="entry name" value="S-adenosylmethionine synthetase"/>
    <property type="match status" value="2"/>
</dbReference>
<sequence length="285" mass="31307">MGVDEKDGKEEGAGDQGIMFGYACNETPILMPAPIFYAHHILEVLAKKRKEGLLPKGLLQDAKSQVTFQYEHGKPVKVSKVVVSHQHQESLSLEDVKNIIVPVLNEVLTDKYYSYSEENTYINPTGKFVIGGPDGDCGLTGRKIIVDTYGGAAPHGGGAFSGKDPTKVDRSVAYMARYLAKNLVSAGVATRCTIQLSYAIGKSFPLSLYVNFHNTGKIDEKNVVHFIEKNIDLSPKGIRLALDLNNVTYKPTAAYGHFGRTPTDNCFTWEKLDLVPLIKSELKID</sequence>
<evidence type="ECO:0000259" key="13">
    <source>
        <dbReference type="Pfam" id="PF02773"/>
    </source>
</evidence>
<dbReference type="InterPro" id="IPR002133">
    <property type="entry name" value="S-AdoMet_synthetase"/>
</dbReference>
<evidence type="ECO:0000313" key="14">
    <source>
        <dbReference type="EMBL" id="KAL0263846.1"/>
    </source>
</evidence>
<dbReference type="EC" id="2.5.1.6" evidence="10"/>
<dbReference type="InterPro" id="IPR022631">
    <property type="entry name" value="ADOMET_SYNTHASE_CS"/>
</dbReference>
<comment type="caution">
    <text evidence="14">The sequence shown here is derived from an EMBL/GenBank/DDBJ whole genome shotgun (WGS) entry which is preliminary data.</text>
</comment>
<keyword evidence="5 10" id="KW-0479">Metal-binding</keyword>
<dbReference type="NCBIfam" id="TIGR01034">
    <property type="entry name" value="metK"/>
    <property type="match status" value="1"/>
</dbReference>
<comment type="catalytic activity">
    <reaction evidence="10">
        <text>L-methionine + ATP + H2O = S-adenosyl-L-methionine + phosphate + diphosphate</text>
        <dbReference type="Rhea" id="RHEA:21080"/>
        <dbReference type="ChEBI" id="CHEBI:15377"/>
        <dbReference type="ChEBI" id="CHEBI:30616"/>
        <dbReference type="ChEBI" id="CHEBI:33019"/>
        <dbReference type="ChEBI" id="CHEBI:43474"/>
        <dbReference type="ChEBI" id="CHEBI:57844"/>
        <dbReference type="ChEBI" id="CHEBI:59789"/>
        <dbReference type="EC" id="2.5.1.6"/>
    </reaction>
</comment>
<dbReference type="GO" id="GO:0004478">
    <property type="term" value="F:methionine adenosyltransferase activity"/>
    <property type="evidence" value="ECO:0007669"/>
    <property type="project" value="UniProtKB-EC"/>
</dbReference>
<dbReference type="InterPro" id="IPR022629">
    <property type="entry name" value="S-AdoMet_synt_central"/>
</dbReference>
<dbReference type="GO" id="GO:0006556">
    <property type="term" value="P:S-adenosylmethionine biosynthetic process"/>
    <property type="evidence" value="ECO:0007669"/>
    <property type="project" value="InterPro"/>
</dbReference>
<keyword evidence="9 10" id="KW-0630">Potassium</keyword>
<keyword evidence="4 10" id="KW-0808">Transferase</keyword>
<evidence type="ECO:0000256" key="7">
    <source>
        <dbReference type="ARBA" id="ARBA00022840"/>
    </source>
</evidence>
<comment type="pathway">
    <text evidence="1 10">Amino-acid biosynthesis; S-adenosyl-L-methionine biosynthesis; S-adenosyl-L-methionine from L-methionine: step 1/1.</text>
</comment>
<comment type="cofactor">
    <cofactor evidence="10">
        <name>K(+)</name>
        <dbReference type="ChEBI" id="CHEBI:29103"/>
    </cofactor>
    <text evidence="10">Binds 1 potassium ion per subunit. The potassium ion interacts primarily with the substrate.</text>
</comment>
<evidence type="ECO:0000256" key="11">
    <source>
        <dbReference type="RuleBase" id="RU004462"/>
    </source>
</evidence>
<evidence type="ECO:0000256" key="1">
    <source>
        <dbReference type="ARBA" id="ARBA00005224"/>
    </source>
</evidence>
<reference evidence="14" key="1">
    <citation type="journal article" date="2024" name="Gigascience">
        <title>Chromosome-level genome of the poultry shaft louse Menopon gallinae provides insight into the host-switching and adaptive evolution of parasitic lice.</title>
        <authorList>
            <person name="Xu Y."/>
            <person name="Ma L."/>
            <person name="Liu S."/>
            <person name="Liang Y."/>
            <person name="Liu Q."/>
            <person name="He Z."/>
            <person name="Tian L."/>
            <person name="Duan Y."/>
            <person name="Cai W."/>
            <person name="Li H."/>
            <person name="Song F."/>
        </authorList>
    </citation>
    <scope>NUCLEOTIDE SEQUENCE</scope>
    <source>
        <strain evidence="14">Cailab_2023a</strain>
    </source>
</reference>
<dbReference type="InterPro" id="IPR022630">
    <property type="entry name" value="S-AdoMet_synt_C"/>
</dbReference>
<evidence type="ECO:0000256" key="2">
    <source>
        <dbReference type="ARBA" id="ARBA00009685"/>
    </source>
</evidence>
<dbReference type="PANTHER" id="PTHR11964">
    <property type="entry name" value="S-ADENOSYLMETHIONINE SYNTHETASE"/>
    <property type="match status" value="1"/>
</dbReference>
<evidence type="ECO:0000256" key="5">
    <source>
        <dbReference type="ARBA" id="ARBA00022723"/>
    </source>
</evidence>
<evidence type="ECO:0000256" key="10">
    <source>
        <dbReference type="RuleBase" id="RU000541"/>
    </source>
</evidence>
<keyword evidence="6 10" id="KW-0547">Nucleotide-binding</keyword>
<evidence type="ECO:0000256" key="4">
    <source>
        <dbReference type="ARBA" id="ARBA00022679"/>
    </source>
</evidence>
<gene>
    <name evidence="14" type="ORF">PYX00_011147</name>
</gene>
<evidence type="ECO:0000256" key="9">
    <source>
        <dbReference type="ARBA" id="ARBA00022958"/>
    </source>
</evidence>
<evidence type="ECO:0000256" key="8">
    <source>
        <dbReference type="ARBA" id="ARBA00022842"/>
    </source>
</evidence>
<feature type="domain" description="S-adenosylmethionine synthetase C-terminal" evidence="13">
    <location>
        <begin position="130"/>
        <end position="271"/>
    </location>
</feature>
<organism evidence="14">
    <name type="scientific">Menopon gallinae</name>
    <name type="common">poultry shaft louse</name>
    <dbReference type="NCBI Taxonomy" id="328185"/>
    <lineage>
        <taxon>Eukaryota</taxon>
        <taxon>Metazoa</taxon>
        <taxon>Ecdysozoa</taxon>
        <taxon>Arthropoda</taxon>
        <taxon>Hexapoda</taxon>
        <taxon>Insecta</taxon>
        <taxon>Pterygota</taxon>
        <taxon>Neoptera</taxon>
        <taxon>Paraneoptera</taxon>
        <taxon>Psocodea</taxon>
        <taxon>Troctomorpha</taxon>
        <taxon>Phthiraptera</taxon>
        <taxon>Amblycera</taxon>
        <taxon>Menoponidae</taxon>
        <taxon>Menopon</taxon>
    </lineage>
</organism>
<dbReference type="InterPro" id="IPR022636">
    <property type="entry name" value="S-AdoMet_synthetase_sfam"/>
</dbReference>
<evidence type="ECO:0000256" key="6">
    <source>
        <dbReference type="ARBA" id="ARBA00022741"/>
    </source>
</evidence>
<evidence type="ECO:0000256" key="3">
    <source>
        <dbReference type="ARBA" id="ARBA00022563"/>
    </source>
</evidence>
<keyword evidence="7 10" id="KW-0067">ATP-binding</keyword>
<keyword evidence="8 10" id="KW-0460">Magnesium</keyword>
<keyword evidence="3 10" id="KW-0554">One-carbon metabolism</keyword>
<name>A0AAW2H646_9NEOP</name>
<feature type="domain" description="S-adenosylmethionine synthetase central" evidence="12">
    <location>
        <begin position="10"/>
        <end position="128"/>
    </location>
</feature>
<dbReference type="Pfam" id="PF02772">
    <property type="entry name" value="S-AdoMet_synt_M"/>
    <property type="match status" value="1"/>
</dbReference>
<protein>
    <recommendedName>
        <fullName evidence="10">S-adenosylmethionine synthase</fullName>
        <ecNumber evidence="10">2.5.1.6</ecNumber>
    </recommendedName>
</protein>
<comment type="similarity">
    <text evidence="2 11">Belongs to the AdoMet synthase family.</text>
</comment>
<dbReference type="PROSITE" id="PS00377">
    <property type="entry name" value="ADOMET_SYNTHASE_2"/>
    <property type="match status" value="1"/>
</dbReference>
<comment type="function">
    <text evidence="10">Catalyzes the formation of S-adenosylmethionine from methionine and ATP.</text>
</comment>
<dbReference type="GO" id="GO:0006730">
    <property type="term" value="P:one-carbon metabolic process"/>
    <property type="evidence" value="ECO:0007669"/>
    <property type="project" value="UniProtKB-KW"/>
</dbReference>